<evidence type="ECO:0000256" key="2">
    <source>
        <dbReference type="ARBA" id="ARBA00007613"/>
    </source>
</evidence>
<keyword evidence="6" id="KW-0472">Membrane</keyword>
<evidence type="ECO:0000256" key="8">
    <source>
        <dbReference type="SAM" id="Coils"/>
    </source>
</evidence>
<evidence type="ECO:0000256" key="5">
    <source>
        <dbReference type="ARBA" id="ARBA00022692"/>
    </source>
</evidence>
<evidence type="ECO:0000256" key="4">
    <source>
        <dbReference type="ARBA" id="ARBA00022452"/>
    </source>
</evidence>
<feature type="signal peptide" evidence="10">
    <location>
        <begin position="1"/>
        <end position="17"/>
    </location>
</feature>
<proteinExistence type="inferred from homology"/>
<evidence type="ECO:0000256" key="9">
    <source>
        <dbReference type="SAM" id="MobiDB-lite"/>
    </source>
</evidence>
<reference evidence="11 12" key="1">
    <citation type="submission" date="2019-12" db="EMBL/GenBank/DDBJ databases">
        <title>Comparative genomics gives insights into the taxonomy of the Azoarcus-Aromatoleum group and reveals separate origins of nif in the plant-associated Azoarcus and non-plant-associated Aromatoleum sub-groups.</title>
        <authorList>
            <person name="Lafos M."/>
            <person name="Maluk M."/>
            <person name="Batista M."/>
            <person name="Junghare M."/>
            <person name="Carmona M."/>
            <person name="Faoro H."/>
            <person name="Cruz L.M."/>
            <person name="Battistoni F."/>
            <person name="De Souza E."/>
            <person name="Pedrosa F."/>
            <person name="Chen W.-M."/>
            <person name="Poole P.S."/>
            <person name="Dixon R.A."/>
            <person name="James E.K."/>
        </authorList>
    </citation>
    <scope>NUCLEOTIDE SEQUENCE [LARGE SCALE GENOMIC DNA]</scope>
    <source>
        <strain evidence="11 12">22Lin</strain>
    </source>
</reference>
<dbReference type="InterPro" id="IPR051906">
    <property type="entry name" value="TolC-like"/>
</dbReference>
<organism evidence="11 12">
    <name type="scientific">Aromatoleum diolicum</name>
    <dbReference type="NCBI Taxonomy" id="75796"/>
    <lineage>
        <taxon>Bacteria</taxon>
        <taxon>Pseudomonadati</taxon>
        <taxon>Pseudomonadota</taxon>
        <taxon>Betaproteobacteria</taxon>
        <taxon>Rhodocyclales</taxon>
        <taxon>Rhodocyclaceae</taxon>
        <taxon>Aromatoleum</taxon>
    </lineage>
</organism>
<feature type="region of interest" description="Disordered" evidence="9">
    <location>
        <begin position="45"/>
        <end position="82"/>
    </location>
</feature>
<keyword evidence="5" id="KW-0812">Transmembrane</keyword>
<dbReference type="Proteomes" id="UP000648984">
    <property type="component" value="Unassembled WGS sequence"/>
</dbReference>
<evidence type="ECO:0000313" key="11">
    <source>
        <dbReference type="EMBL" id="NMG75176.1"/>
    </source>
</evidence>
<dbReference type="Pfam" id="PF02321">
    <property type="entry name" value="OEP"/>
    <property type="match status" value="1"/>
</dbReference>
<protein>
    <submittedName>
        <fullName evidence="11">Transporter</fullName>
    </submittedName>
</protein>
<dbReference type="Gene3D" id="1.20.1600.10">
    <property type="entry name" value="Outer membrane efflux proteins (OEP)"/>
    <property type="match status" value="1"/>
</dbReference>
<dbReference type="EMBL" id="WTVQ01000014">
    <property type="protein sequence ID" value="NMG75176.1"/>
    <property type="molecule type" value="Genomic_DNA"/>
</dbReference>
<keyword evidence="10" id="KW-0732">Signal</keyword>
<dbReference type="PANTHER" id="PTHR30026">
    <property type="entry name" value="OUTER MEMBRANE PROTEIN TOLC"/>
    <property type="match status" value="1"/>
</dbReference>
<dbReference type="InterPro" id="IPR003423">
    <property type="entry name" value="OMP_efflux"/>
</dbReference>
<feature type="coiled-coil region" evidence="8">
    <location>
        <begin position="142"/>
        <end position="169"/>
    </location>
</feature>
<keyword evidence="4" id="KW-1134">Transmembrane beta strand</keyword>
<evidence type="ECO:0000256" key="6">
    <source>
        <dbReference type="ARBA" id="ARBA00023136"/>
    </source>
</evidence>
<accession>A0ABX1QDR8</accession>
<evidence type="ECO:0000256" key="7">
    <source>
        <dbReference type="ARBA" id="ARBA00023237"/>
    </source>
</evidence>
<evidence type="ECO:0000256" key="1">
    <source>
        <dbReference type="ARBA" id="ARBA00004442"/>
    </source>
</evidence>
<feature type="chain" id="PRO_5046403786" evidence="10">
    <location>
        <begin position="18"/>
        <end position="406"/>
    </location>
</feature>
<evidence type="ECO:0000256" key="3">
    <source>
        <dbReference type="ARBA" id="ARBA00022448"/>
    </source>
</evidence>
<name>A0ABX1QDR8_9RHOO</name>
<feature type="compositionally biased region" description="Basic and acidic residues" evidence="9">
    <location>
        <begin position="45"/>
        <end position="63"/>
    </location>
</feature>
<dbReference type="PANTHER" id="PTHR30026:SF20">
    <property type="entry name" value="OUTER MEMBRANE PROTEIN TOLC"/>
    <property type="match status" value="1"/>
</dbReference>
<comment type="subcellular location">
    <subcellularLocation>
        <location evidence="1">Cell outer membrane</location>
    </subcellularLocation>
</comment>
<evidence type="ECO:0000256" key="10">
    <source>
        <dbReference type="SAM" id="SignalP"/>
    </source>
</evidence>
<comment type="similarity">
    <text evidence="2">Belongs to the outer membrane factor (OMF) (TC 1.B.17) family.</text>
</comment>
<keyword evidence="12" id="KW-1185">Reference proteome</keyword>
<dbReference type="RefSeq" id="WP_169260321.1">
    <property type="nucleotide sequence ID" value="NZ_WTVQ01000014.1"/>
</dbReference>
<dbReference type="SUPFAM" id="SSF56954">
    <property type="entry name" value="Outer membrane efflux proteins (OEP)"/>
    <property type="match status" value="1"/>
</dbReference>
<comment type="caution">
    <text evidence="11">The sequence shown here is derived from an EMBL/GenBank/DDBJ whole genome shotgun (WGS) entry which is preliminary data.</text>
</comment>
<evidence type="ECO:0000313" key="12">
    <source>
        <dbReference type="Proteomes" id="UP000648984"/>
    </source>
</evidence>
<gene>
    <name evidence="11" type="ORF">GPA25_10455</name>
</gene>
<sequence length="406" mass="43835">MRWILLLGLAASCSASAQQTNPVAIADGPAVTFRHAVDVAWQRSADGHAADARRDEADARRDAAASWMPEPPSLTLSQRNDRFHRNDGMREVEAELEVPLWMPGTRAAAAALADAEGGALEADLTLARLKLAGEVREAVWSLRLAQNDLEANRRRVAETEALAADVQRRVAAGDLARIDANSAQGAVQQARAAQAEAQTRLLREQRLYTALTGLSQPPADQEADAAAAELDNHPGLIGKRRAAELARARLHQASTATRDAPELILGVTRERGDSAERYANTTTIGVRIPFGTDARNRPQISAANAQLIAAEATAAIEREHLLAGLDAARDELEQTRRVEAFAVERARLAADTRQLLAKSFSLGQIDLPSRLRAENEHFDAELALSRARLEAGRAASRLQQAYGLLP</sequence>
<keyword evidence="3" id="KW-0813">Transport</keyword>
<keyword evidence="8" id="KW-0175">Coiled coil</keyword>
<keyword evidence="7" id="KW-0998">Cell outer membrane</keyword>